<dbReference type="HOGENOM" id="CLU_2107070_0_0_0"/>
<dbReference type="KEGG" id="rba:RB12328"/>
<name>Q7UIT8_RHOBA</name>
<reference evidence="2 3" key="1">
    <citation type="journal article" date="2003" name="Proc. Natl. Acad. Sci. U.S.A.">
        <title>Complete genome sequence of the marine planctomycete Pirellula sp. strain 1.</title>
        <authorList>
            <person name="Gloeckner F.O."/>
            <person name="Kube M."/>
            <person name="Bauer M."/>
            <person name="Teeling H."/>
            <person name="Lombardot T."/>
            <person name="Ludwig W."/>
            <person name="Gade D."/>
            <person name="Beck A."/>
            <person name="Borzym K."/>
            <person name="Heitmann K."/>
            <person name="Rabus R."/>
            <person name="Schlesner H."/>
            <person name="Amann R."/>
            <person name="Reinhardt R."/>
        </authorList>
    </citation>
    <scope>NUCLEOTIDE SEQUENCE [LARGE SCALE GENOMIC DNA]</scope>
    <source>
        <strain evidence="3">DSM 10527 / NCIMB 13988 / SH1</strain>
    </source>
</reference>
<dbReference type="EMBL" id="BX294154">
    <property type="protein sequence ID" value="CAD77524.1"/>
    <property type="molecule type" value="Genomic_DNA"/>
</dbReference>
<sequence length="115" mass="12727">MDWHGWANRPCGRQRGRGDGGADRGQIKPLEAAKPVPAAIKWPWKSTFQAKRDFGAQLHAKRRDTVVGSALSFSTPSIEPGHKKSHVLQLGAQRGLSNLIHEWSTNLIGRRIRSA</sequence>
<dbReference type="STRING" id="243090.RB12328"/>
<feature type="region of interest" description="Disordered" evidence="1">
    <location>
        <begin position="1"/>
        <end position="32"/>
    </location>
</feature>
<organism evidence="2 3">
    <name type="scientific">Rhodopirellula baltica (strain DSM 10527 / NCIMB 13988 / SH1)</name>
    <dbReference type="NCBI Taxonomy" id="243090"/>
    <lineage>
        <taxon>Bacteria</taxon>
        <taxon>Pseudomonadati</taxon>
        <taxon>Planctomycetota</taxon>
        <taxon>Planctomycetia</taxon>
        <taxon>Pirellulales</taxon>
        <taxon>Pirellulaceae</taxon>
        <taxon>Rhodopirellula</taxon>
    </lineage>
</organism>
<dbReference type="Proteomes" id="UP000001025">
    <property type="component" value="Chromosome"/>
</dbReference>
<evidence type="ECO:0000313" key="3">
    <source>
        <dbReference type="Proteomes" id="UP000001025"/>
    </source>
</evidence>
<feature type="compositionally biased region" description="Basic and acidic residues" evidence="1">
    <location>
        <begin position="16"/>
        <end position="26"/>
    </location>
</feature>
<dbReference type="EnsemblBacteria" id="CAD77524">
    <property type="protein sequence ID" value="CAD77524"/>
    <property type="gene ID" value="RB12328"/>
</dbReference>
<gene>
    <name evidence="2" type="ordered locus">RB12328</name>
</gene>
<proteinExistence type="predicted"/>
<accession>Q7UIT8</accession>
<evidence type="ECO:0000256" key="1">
    <source>
        <dbReference type="SAM" id="MobiDB-lite"/>
    </source>
</evidence>
<keyword evidence="3" id="KW-1185">Reference proteome</keyword>
<protein>
    <submittedName>
        <fullName evidence="2">Uncharacterized protein</fullName>
    </submittedName>
</protein>
<evidence type="ECO:0000313" key="2">
    <source>
        <dbReference type="EMBL" id="CAD77524.1"/>
    </source>
</evidence>
<dbReference type="AlphaFoldDB" id="Q7UIT8"/>
<dbReference type="InParanoid" id="Q7UIT8"/>